<dbReference type="Proteomes" id="UP000799421">
    <property type="component" value="Unassembled WGS sequence"/>
</dbReference>
<feature type="chain" id="PRO_5025691931" description="Apple domain-containing protein" evidence="1">
    <location>
        <begin position="24"/>
        <end position="156"/>
    </location>
</feature>
<feature type="signal peptide" evidence="1">
    <location>
        <begin position="1"/>
        <end position="23"/>
    </location>
</feature>
<keyword evidence="1" id="KW-0732">Signal</keyword>
<reference evidence="2" key="1">
    <citation type="journal article" date="2020" name="Stud. Mycol.">
        <title>101 Dothideomycetes genomes: a test case for predicting lifestyles and emergence of pathogens.</title>
        <authorList>
            <person name="Haridas S."/>
            <person name="Albert R."/>
            <person name="Binder M."/>
            <person name="Bloem J."/>
            <person name="Labutti K."/>
            <person name="Salamov A."/>
            <person name="Andreopoulos B."/>
            <person name="Baker S."/>
            <person name="Barry K."/>
            <person name="Bills G."/>
            <person name="Bluhm B."/>
            <person name="Cannon C."/>
            <person name="Castanera R."/>
            <person name="Culley D."/>
            <person name="Daum C."/>
            <person name="Ezra D."/>
            <person name="Gonzalez J."/>
            <person name="Henrissat B."/>
            <person name="Kuo A."/>
            <person name="Liang C."/>
            <person name="Lipzen A."/>
            <person name="Lutzoni F."/>
            <person name="Magnuson J."/>
            <person name="Mondo S."/>
            <person name="Nolan M."/>
            <person name="Ohm R."/>
            <person name="Pangilinan J."/>
            <person name="Park H.-J."/>
            <person name="Ramirez L."/>
            <person name="Alfaro M."/>
            <person name="Sun H."/>
            <person name="Tritt A."/>
            <person name="Yoshinaga Y."/>
            <person name="Zwiers L.-H."/>
            <person name="Turgeon B."/>
            <person name="Goodwin S."/>
            <person name="Spatafora J."/>
            <person name="Crous P."/>
            <person name="Grigoriev I."/>
        </authorList>
    </citation>
    <scope>NUCLEOTIDE SEQUENCE</scope>
    <source>
        <strain evidence="2">CBS 480.64</strain>
    </source>
</reference>
<sequence>MAFRKMMILLICIMGLGSTMTLAAEEINHHELDMTNNPQYGALTPFSKPVCPHLDNLSTVHPGGKKYGVDCGKEYTGLVMFGGWPPTGRHPGPPGRGGPFHKRDQAHDLDACLTRCDKNPGCKGVTFLEEFGLCTQYGLVASSHARSGARSARVIA</sequence>
<organism evidence="2 3">
    <name type="scientific">Piedraia hortae CBS 480.64</name>
    <dbReference type="NCBI Taxonomy" id="1314780"/>
    <lineage>
        <taxon>Eukaryota</taxon>
        <taxon>Fungi</taxon>
        <taxon>Dikarya</taxon>
        <taxon>Ascomycota</taxon>
        <taxon>Pezizomycotina</taxon>
        <taxon>Dothideomycetes</taxon>
        <taxon>Dothideomycetidae</taxon>
        <taxon>Capnodiales</taxon>
        <taxon>Piedraiaceae</taxon>
        <taxon>Piedraia</taxon>
    </lineage>
</organism>
<evidence type="ECO:0008006" key="4">
    <source>
        <dbReference type="Google" id="ProtNLM"/>
    </source>
</evidence>
<evidence type="ECO:0000313" key="3">
    <source>
        <dbReference type="Proteomes" id="UP000799421"/>
    </source>
</evidence>
<evidence type="ECO:0000313" key="2">
    <source>
        <dbReference type="EMBL" id="KAF2859723.1"/>
    </source>
</evidence>
<evidence type="ECO:0000256" key="1">
    <source>
        <dbReference type="SAM" id="SignalP"/>
    </source>
</evidence>
<dbReference type="AlphaFoldDB" id="A0A6A7BX96"/>
<proteinExistence type="predicted"/>
<protein>
    <recommendedName>
        <fullName evidence="4">Apple domain-containing protein</fullName>
    </recommendedName>
</protein>
<dbReference type="EMBL" id="MU005989">
    <property type="protein sequence ID" value="KAF2859723.1"/>
    <property type="molecule type" value="Genomic_DNA"/>
</dbReference>
<gene>
    <name evidence="2" type="ORF">K470DRAFT_92282</name>
</gene>
<accession>A0A6A7BX96</accession>
<keyword evidence="3" id="KW-1185">Reference proteome</keyword>
<name>A0A6A7BX96_9PEZI</name>